<evidence type="ECO:0000259" key="10">
    <source>
        <dbReference type="PROSITE" id="PS50843"/>
    </source>
</evidence>
<dbReference type="InterPro" id="IPR007112">
    <property type="entry name" value="Expansin/allergen_DPBB_dom"/>
</dbReference>
<comment type="subcellular location">
    <subcellularLocation>
        <location evidence="1">Membrane</location>
        <topology evidence="1">Peripheral membrane protein</topology>
    </subcellularLocation>
    <subcellularLocation>
        <location evidence="2">Secreted</location>
        <location evidence="2">Cell wall</location>
    </subcellularLocation>
</comment>
<dbReference type="PRINTS" id="PR01226">
    <property type="entry name" value="EXPANSIN"/>
</dbReference>
<dbReference type="PANTHER" id="PTHR31867">
    <property type="entry name" value="EXPANSIN-A15"/>
    <property type="match status" value="1"/>
</dbReference>
<dbReference type="SUPFAM" id="SSF50685">
    <property type="entry name" value="Barwin-like endoglucanases"/>
    <property type="match status" value="2"/>
</dbReference>
<keyword evidence="5" id="KW-0964">Secreted</keyword>
<reference evidence="11" key="1">
    <citation type="submission" date="2024-02" db="EMBL/GenBank/DDBJ databases">
        <authorList>
            <consortium name="ELIXIR-Norway"/>
            <consortium name="Elixir Norway"/>
        </authorList>
    </citation>
    <scope>NUCLEOTIDE SEQUENCE</scope>
</reference>
<dbReference type="PROSITE" id="PS50842">
    <property type="entry name" value="EXPANSIN_EG45"/>
    <property type="match status" value="2"/>
</dbReference>
<dbReference type="Gene3D" id="2.60.40.760">
    <property type="entry name" value="Expansin, cellulose-binding-like domain"/>
    <property type="match status" value="2"/>
</dbReference>
<evidence type="ECO:0000256" key="6">
    <source>
        <dbReference type="ARBA" id="ARBA00022729"/>
    </source>
</evidence>
<keyword evidence="4" id="KW-0134">Cell wall</keyword>
<dbReference type="InterPro" id="IPR036749">
    <property type="entry name" value="Expansin_CBD_sf"/>
</dbReference>
<dbReference type="SMART" id="SM00837">
    <property type="entry name" value="DPBB_1"/>
    <property type="match status" value="2"/>
</dbReference>
<evidence type="ECO:0000256" key="4">
    <source>
        <dbReference type="ARBA" id="ARBA00022512"/>
    </source>
</evidence>
<dbReference type="InterPro" id="IPR007118">
    <property type="entry name" value="Expan_Lol_pI"/>
</dbReference>
<dbReference type="Pfam" id="PF03330">
    <property type="entry name" value="DPBB_1"/>
    <property type="match status" value="2"/>
</dbReference>
<evidence type="ECO:0000259" key="9">
    <source>
        <dbReference type="PROSITE" id="PS50842"/>
    </source>
</evidence>
<evidence type="ECO:0000256" key="2">
    <source>
        <dbReference type="ARBA" id="ARBA00004191"/>
    </source>
</evidence>
<gene>
    <name evidence="11" type="ORF">CSSPJE1EN1_LOCUS16574</name>
</gene>
<feature type="chain" id="PRO_5046420230" description="Expansin" evidence="8">
    <location>
        <begin position="25"/>
        <end position="499"/>
    </location>
</feature>
<dbReference type="EMBL" id="OZ020098">
    <property type="protein sequence ID" value="CAK9271096.1"/>
    <property type="molecule type" value="Genomic_DNA"/>
</dbReference>
<keyword evidence="6 8" id="KW-0732">Signal</keyword>
<comment type="similarity">
    <text evidence="3">Belongs to the expansin family. Expansin A subfamily.</text>
</comment>
<protein>
    <recommendedName>
        <fullName evidence="13">Expansin</fullName>
    </recommendedName>
</protein>
<dbReference type="PROSITE" id="PS50843">
    <property type="entry name" value="EXPANSIN_CBD"/>
    <property type="match status" value="2"/>
</dbReference>
<dbReference type="InterPro" id="IPR036908">
    <property type="entry name" value="RlpA-like_sf"/>
</dbReference>
<dbReference type="Gene3D" id="2.40.40.10">
    <property type="entry name" value="RlpA-like domain"/>
    <property type="match status" value="2"/>
</dbReference>
<evidence type="ECO:0008006" key="13">
    <source>
        <dbReference type="Google" id="ProtNLM"/>
    </source>
</evidence>
<accession>A0ABP0WY34</accession>
<keyword evidence="12" id="KW-1185">Reference proteome</keyword>
<dbReference type="PRINTS" id="PR01225">
    <property type="entry name" value="EXPANSNFAMLY"/>
</dbReference>
<dbReference type="InterPro" id="IPR007117">
    <property type="entry name" value="Expansin_CBD"/>
</dbReference>
<name>A0ABP0WY34_9BRYO</name>
<sequence>MAQAASILRIVFILALAWAYQVRAQGLYTGDATWSNAHATFYGGSDASGTQGGACGYGNLYSQGYGTNTVALSTALFNDGLSCGACFQLKCNEPRWCVNGATLTVTATNFCPPNLALPNDNGGWCNMPLQHFDMAVPAYEQIAIYQAGIVPVLYRRVPCVKTGGVHFTVNGNPYFLLVLVTNVGGAGDVHSVSCKGTNTGWYPMQRNWGQNWQFSGHAMDGQALSFMITTSDGRTLLSEDAAPSNWQFGQTFEGAHSRFFASAGGYTGDTQWTPAHATFYGGDDASGTQGGACGYGNLYSQGYGTNTAALSTALFDGGLRCGACYQLVCNQPRWCVPGAPVLTVTATNLCPPNWALPNNDGGWCNPPLQHFDLAVPAFVQLAQPIAGIVPVFYKRVACVRQGGLRFTINGNPWFLLVLITNVGGAGDVQQVSVMSSELDWWMPMQQNWGQNWQFRGPILYGQSLSFMTTTSDGQTVVSHNVADPYWEFGQTFEGSQFEW</sequence>
<feature type="domain" description="Expansin-like CBD" evidence="10">
    <location>
        <begin position="413"/>
        <end position="494"/>
    </location>
</feature>
<dbReference type="InterPro" id="IPR002963">
    <property type="entry name" value="Expansin"/>
</dbReference>
<evidence type="ECO:0000256" key="3">
    <source>
        <dbReference type="ARBA" id="ARBA00005392"/>
    </source>
</evidence>
<evidence type="ECO:0000313" key="11">
    <source>
        <dbReference type="EMBL" id="CAK9271096.1"/>
    </source>
</evidence>
<feature type="domain" description="Expansin-like EG45" evidence="9">
    <location>
        <begin position="290"/>
        <end position="403"/>
    </location>
</feature>
<dbReference type="Proteomes" id="UP001497444">
    <property type="component" value="Chromosome 3"/>
</dbReference>
<dbReference type="SUPFAM" id="SSF49590">
    <property type="entry name" value="PHL pollen allergen"/>
    <property type="match status" value="2"/>
</dbReference>
<evidence type="ECO:0000256" key="5">
    <source>
        <dbReference type="ARBA" id="ARBA00022525"/>
    </source>
</evidence>
<feature type="signal peptide" evidence="8">
    <location>
        <begin position="1"/>
        <end position="24"/>
    </location>
</feature>
<feature type="domain" description="Expansin-like EG45" evidence="9">
    <location>
        <begin position="52"/>
        <end position="164"/>
    </location>
</feature>
<evidence type="ECO:0000256" key="1">
    <source>
        <dbReference type="ARBA" id="ARBA00004170"/>
    </source>
</evidence>
<evidence type="ECO:0000256" key="7">
    <source>
        <dbReference type="ARBA" id="ARBA00023136"/>
    </source>
</evidence>
<feature type="domain" description="Expansin-like CBD" evidence="10">
    <location>
        <begin position="174"/>
        <end position="254"/>
    </location>
</feature>
<organism evidence="11 12">
    <name type="scientific">Sphagnum jensenii</name>
    <dbReference type="NCBI Taxonomy" id="128206"/>
    <lineage>
        <taxon>Eukaryota</taxon>
        <taxon>Viridiplantae</taxon>
        <taxon>Streptophyta</taxon>
        <taxon>Embryophyta</taxon>
        <taxon>Bryophyta</taxon>
        <taxon>Sphagnophytina</taxon>
        <taxon>Sphagnopsida</taxon>
        <taxon>Sphagnales</taxon>
        <taxon>Sphagnaceae</taxon>
        <taxon>Sphagnum</taxon>
    </lineage>
</organism>
<proteinExistence type="inferred from homology"/>
<evidence type="ECO:0000256" key="8">
    <source>
        <dbReference type="SAM" id="SignalP"/>
    </source>
</evidence>
<dbReference type="Pfam" id="PF01357">
    <property type="entry name" value="Expansin_C"/>
    <property type="match status" value="2"/>
</dbReference>
<dbReference type="InterPro" id="IPR009009">
    <property type="entry name" value="RlpA-like_DPBB"/>
</dbReference>
<dbReference type="CDD" id="cd22274">
    <property type="entry name" value="DPBB_EXPA_N"/>
    <property type="match status" value="2"/>
</dbReference>
<keyword evidence="7" id="KW-0472">Membrane</keyword>
<evidence type="ECO:0000313" key="12">
    <source>
        <dbReference type="Proteomes" id="UP001497444"/>
    </source>
</evidence>